<feature type="compositionally biased region" description="Gly residues" evidence="1">
    <location>
        <begin position="81"/>
        <end position="96"/>
    </location>
</feature>
<dbReference type="Proteomes" id="UP000673691">
    <property type="component" value="Unassembled WGS sequence"/>
</dbReference>
<dbReference type="AlphaFoldDB" id="A0A8H7ZRX8"/>
<name>A0A8H7ZRX8_9FUNG</name>
<evidence type="ECO:0000313" key="3">
    <source>
        <dbReference type="Proteomes" id="UP000673691"/>
    </source>
</evidence>
<dbReference type="PANTHER" id="PTHR46984:SF1">
    <property type="entry name" value="LEUCINE-RICH REPEAT-CONTAINING PROTEIN 71"/>
    <property type="match status" value="1"/>
</dbReference>
<gene>
    <name evidence="2" type="ORF">BJ554DRAFT_1722</name>
</gene>
<dbReference type="InterPro" id="IPR032675">
    <property type="entry name" value="LRR_dom_sf"/>
</dbReference>
<dbReference type="PANTHER" id="PTHR46984">
    <property type="entry name" value="LEUCINE-RICH REPEAT-CONTAINING PROTEIN 71"/>
    <property type="match status" value="1"/>
</dbReference>
<accession>A0A8H7ZRX8</accession>
<dbReference type="OrthoDB" id="120976at2759"/>
<feature type="region of interest" description="Disordered" evidence="1">
    <location>
        <begin position="78"/>
        <end position="97"/>
    </location>
</feature>
<feature type="non-terminal residue" evidence="2">
    <location>
        <position position="286"/>
    </location>
</feature>
<comment type="caution">
    <text evidence="2">The sequence shown here is derived from an EMBL/GenBank/DDBJ whole genome shotgun (WGS) entry which is preliminary data.</text>
</comment>
<dbReference type="InterPro" id="IPR053040">
    <property type="entry name" value="LRR-containing_protein_71"/>
</dbReference>
<organism evidence="2 3">
    <name type="scientific">Olpidium bornovanus</name>
    <dbReference type="NCBI Taxonomy" id="278681"/>
    <lineage>
        <taxon>Eukaryota</taxon>
        <taxon>Fungi</taxon>
        <taxon>Fungi incertae sedis</taxon>
        <taxon>Olpidiomycota</taxon>
        <taxon>Olpidiomycotina</taxon>
        <taxon>Olpidiomycetes</taxon>
        <taxon>Olpidiales</taxon>
        <taxon>Olpidiaceae</taxon>
        <taxon>Olpidium</taxon>
    </lineage>
</organism>
<dbReference type="SUPFAM" id="SSF52047">
    <property type="entry name" value="RNI-like"/>
    <property type="match status" value="1"/>
</dbReference>
<reference evidence="2 3" key="1">
    <citation type="journal article" name="Sci. Rep.">
        <title>Genome-scale phylogenetic analyses confirm Olpidium as the closest living zoosporic fungus to the non-flagellated, terrestrial fungi.</title>
        <authorList>
            <person name="Chang Y."/>
            <person name="Rochon D."/>
            <person name="Sekimoto S."/>
            <person name="Wang Y."/>
            <person name="Chovatia M."/>
            <person name="Sandor L."/>
            <person name="Salamov A."/>
            <person name="Grigoriev I.V."/>
            <person name="Stajich J.E."/>
            <person name="Spatafora J.W."/>
        </authorList>
    </citation>
    <scope>NUCLEOTIDE SEQUENCE [LARGE SCALE GENOMIC DNA]</scope>
    <source>
        <strain evidence="2">S191</strain>
    </source>
</reference>
<proteinExistence type="predicted"/>
<protein>
    <submittedName>
        <fullName evidence="2">Uncharacterized protein</fullName>
    </submittedName>
</protein>
<evidence type="ECO:0000313" key="2">
    <source>
        <dbReference type="EMBL" id="KAG5458119.1"/>
    </source>
</evidence>
<dbReference type="SMART" id="SM00368">
    <property type="entry name" value="LRR_RI"/>
    <property type="match status" value="1"/>
</dbReference>
<dbReference type="EMBL" id="JAEFCI010008947">
    <property type="protein sequence ID" value="KAG5458119.1"/>
    <property type="molecule type" value="Genomic_DNA"/>
</dbReference>
<dbReference type="Gene3D" id="3.80.10.10">
    <property type="entry name" value="Ribonuclease Inhibitor"/>
    <property type="match status" value="1"/>
</dbReference>
<evidence type="ECO:0000256" key="1">
    <source>
        <dbReference type="SAM" id="MobiDB-lite"/>
    </source>
</evidence>
<sequence>MRPFCAEAGYAVDRRGFPTPANRTAALTGNFESDYLAHCKRMGVKPMALRRFGFPLPPLPLPQAPGPERYALPREADEGLGRAGDAGGAGELGGNGRIDAASRPSLSLYDSINLLALDRQEDLHRSQRPCVSAYKYTPTINLQADESEDIYKATSRRDRHTRQLLLGVRFRLGALVSRTYIEGRRPGLPTSRPFVGITVNCGLEEAQIAALCQLIAGSNVRSLCLDRNPLPQESDHVWAQLLAEDSLLRVLSLRGNRISDSGAAHLGNALKANKSLTMLNLWDNKF</sequence>
<keyword evidence="3" id="KW-1185">Reference proteome</keyword>